<dbReference type="GO" id="GO:0003677">
    <property type="term" value="F:DNA binding"/>
    <property type="evidence" value="ECO:0007669"/>
    <property type="project" value="InterPro"/>
</dbReference>
<evidence type="ECO:0000256" key="1">
    <source>
        <dbReference type="SAM" id="MobiDB-lite"/>
    </source>
</evidence>
<dbReference type="SMART" id="SM00530">
    <property type="entry name" value="HTH_XRE"/>
    <property type="match status" value="2"/>
</dbReference>
<evidence type="ECO:0000313" key="3">
    <source>
        <dbReference type="EMBL" id="QIN82786.1"/>
    </source>
</evidence>
<feature type="compositionally biased region" description="Basic residues" evidence="1">
    <location>
        <begin position="11"/>
        <end position="20"/>
    </location>
</feature>
<dbReference type="InterPro" id="IPR001387">
    <property type="entry name" value="Cro/C1-type_HTH"/>
</dbReference>
<name>A0A6G8Q8I6_9ACTN</name>
<protein>
    <submittedName>
        <fullName evidence="3">Helix-turn-helix domain-containing protein</fullName>
    </submittedName>
</protein>
<dbReference type="InterPro" id="IPR010982">
    <property type="entry name" value="Lambda_DNA-bd_dom_sf"/>
</dbReference>
<feature type="region of interest" description="Disordered" evidence="1">
    <location>
        <begin position="1"/>
        <end position="24"/>
    </location>
</feature>
<dbReference type="EMBL" id="CP045119">
    <property type="protein sequence ID" value="QIN82786.1"/>
    <property type="molecule type" value="Genomic_DNA"/>
</dbReference>
<keyword evidence="4" id="KW-1185">Reference proteome</keyword>
<evidence type="ECO:0000313" key="4">
    <source>
        <dbReference type="Proteomes" id="UP000501452"/>
    </source>
</evidence>
<proteinExistence type="predicted"/>
<dbReference type="SUPFAM" id="SSF47413">
    <property type="entry name" value="lambda repressor-like DNA-binding domains"/>
    <property type="match status" value="1"/>
</dbReference>
<organism evidence="3 4">
    <name type="scientific">Rubrobacter tropicus</name>
    <dbReference type="NCBI Taxonomy" id="2653851"/>
    <lineage>
        <taxon>Bacteria</taxon>
        <taxon>Bacillati</taxon>
        <taxon>Actinomycetota</taxon>
        <taxon>Rubrobacteria</taxon>
        <taxon>Rubrobacterales</taxon>
        <taxon>Rubrobacteraceae</taxon>
        <taxon>Rubrobacter</taxon>
    </lineage>
</organism>
<sequence length="268" mass="29603">MPAIPTPLLSPRRRQGRPRTPKCPGPALSILPLTLHEYNNSAYRIVDSTTTIRNWRRRIHIAQRFERLLETRRHPDGGEWTGEKLARATGGVVTRSYVTNLRKGRIESPGYEKLKAIAKAMNFPPEQWFEEGNGARPERLEEAGTVTERVRHLFATMRSPSTGKPYTDSEVARASAGDLSKEDIEGIRTGRIADPTVGQVVALADAFGVDPSYLVGRKGPPSLDAELLEALGDETVRDVARDVSRLPDREKRMALGIVRQFGEGGSAG</sequence>
<dbReference type="PROSITE" id="PS50943">
    <property type="entry name" value="HTH_CROC1"/>
    <property type="match status" value="2"/>
</dbReference>
<dbReference type="KEGG" id="rub:GBA63_09085"/>
<dbReference type="Proteomes" id="UP000501452">
    <property type="component" value="Chromosome"/>
</dbReference>
<dbReference type="Gene3D" id="1.10.260.40">
    <property type="entry name" value="lambda repressor-like DNA-binding domains"/>
    <property type="match status" value="2"/>
</dbReference>
<evidence type="ECO:0000259" key="2">
    <source>
        <dbReference type="PROSITE" id="PS50943"/>
    </source>
</evidence>
<dbReference type="Pfam" id="PF01381">
    <property type="entry name" value="HTH_3"/>
    <property type="match status" value="1"/>
</dbReference>
<gene>
    <name evidence="3" type="ORF">GBA63_09085</name>
</gene>
<feature type="domain" description="HTH cro/C1-type" evidence="2">
    <location>
        <begin position="93"/>
        <end position="128"/>
    </location>
</feature>
<feature type="domain" description="HTH cro/C1-type" evidence="2">
    <location>
        <begin position="189"/>
        <end position="214"/>
    </location>
</feature>
<reference evidence="3 4" key="1">
    <citation type="submission" date="2019-10" db="EMBL/GenBank/DDBJ databases">
        <title>Rubrobacter sp nov SCSIO 52090 isolated from a deep-sea sediment in the South China Sea.</title>
        <authorList>
            <person name="Chen R.W."/>
        </authorList>
    </citation>
    <scope>NUCLEOTIDE SEQUENCE [LARGE SCALE GENOMIC DNA]</scope>
    <source>
        <strain evidence="3 4">SCSIO 52909</strain>
    </source>
</reference>
<dbReference type="AlphaFoldDB" id="A0A6G8Q8I6"/>
<accession>A0A6G8Q8I6</accession>